<reference evidence="3" key="1">
    <citation type="journal article" date="2019" name="Int. J. Syst. Evol. Microbiol.">
        <title>The Global Catalogue of Microorganisms (GCM) 10K type strain sequencing project: providing services to taxonomists for standard genome sequencing and annotation.</title>
        <authorList>
            <consortium name="The Broad Institute Genomics Platform"/>
            <consortium name="The Broad Institute Genome Sequencing Center for Infectious Disease"/>
            <person name="Wu L."/>
            <person name="Ma J."/>
        </authorList>
    </citation>
    <scope>NUCLEOTIDE SEQUENCE [LARGE SCALE GENOMIC DNA]</scope>
    <source>
        <strain evidence="3">JCM 17137</strain>
    </source>
</reference>
<dbReference type="Proteomes" id="UP001500908">
    <property type="component" value="Unassembled WGS sequence"/>
</dbReference>
<dbReference type="SUPFAM" id="SSF51735">
    <property type="entry name" value="NAD(P)-binding Rossmann-fold domains"/>
    <property type="match status" value="1"/>
</dbReference>
<feature type="domain" description="NAD-dependent epimerase/dehydratase" evidence="1">
    <location>
        <begin position="6"/>
        <end position="210"/>
    </location>
</feature>
<evidence type="ECO:0000313" key="3">
    <source>
        <dbReference type="Proteomes" id="UP001500908"/>
    </source>
</evidence>
<evidence type="ECO:0000259" key="1">
    <source>
        <dbReference type="Pfam" id="PF01370"/>
    </source>
</evidence>
<name>A0ABP7G7R5_9ACTN</name>
<dbReference type="EMBL" id="BAABDD010000024">
    <property type="protein sequence ID" value="GAA3757178.1"/>
    <property type="molecule type" value="Genomic_DNA"/>
</dbReference>
<accession>A0ABP7G7R5</accession>
<proteinExistence type="predicted"/>
<sequence>MALHVIVGAGPVGTALACQLADSGEEVRLVTRSGGGPEHPGVARVRADASDAAALTRHTRGAVALYNCANPPSYPQWQEHWPPLAAAMLQAAEETGAVLVITACLYGYGPVDGPIHRDLPLAATDPKGRLRAWMWQEALERHEAGAIRVTEVRASDYIGMVKPLNSYLVFYADQARRGRTVFTFGDPDLPHTVTYIPDVARTLAAVATDERAWGQAWHVPSPPARTVRAAVTDLARQCGARRPSMVRIPRPLLRLASPFSPLLREIGDLLYQWDRPYILDAAATTRTFGIEATPWEEVVRETARALNARSTASARAA</sequence>
<dbReference type="RefSeq" id="WP_344974508.1">
    <property type="nucleotide sequence ID" value="NZ_BAABDD010000024.1"/>
</dbReference>
<dbReference type="InterPro" id="IPR001509">
    <property type="entry name" value="Epimerase_deHydtase"/>
</dbReference>
<dbReference type="Pfam" id="PF01370">
    <property type="entry name" value="Epimerase"/>
    <property type="match status" value="1"/>
</dbReference>
<organism evidence="2 3">
    <name type="scientific">Salinactinospora qingdaonensis</name>
    <dbReference type="NCBI Taxonomy" id="702744"/>
    <lineage>
        <taxon>Bacteria</taxon>
        <taxon>Bacillati</taxon>
        <taxon>Actinomycetota</taxon>
        <taxon>Actinomycetes</taxon>
        <taxon>Streptosporangiales</taxon>
        <taxon>Nocardiopsidaceae</taxon>
        <taxon>Salinactinospora</taxon>
    </lineage>
</organism>
<evidence type="ECO:0000313" key="2">
    <source>
        <dbReference type="EMBL" id="GAA3757178.1"/>
    </source>
</evidence>
<keyword evidence="3" id="KW-1185">Reference proteome</keyword>
<protein>
    <submittedName>
        <fullName evidence="2">NAD-dependent epimerase/dehydratase family protein</fullName>
    </submittedName>
</protein>
<dbReference type="InterPro" id="IPR036291">
    <property type="entry name" value="NAD(P)-bd_dom_sf"/>
</dbReference>
<comment type="caution">
    <text evidence="2">The sequence shown here is derived from an EMBL/GenBank/DDBJ whole genome shotgun (WGS) entry which is preliminary data.</text>
</comment>
<gene>
    <name evidence="2" type="ORF">GCM10022402_39380</name>
</gene>
<dbReference type="Gene3D" id="3.40.50.720">
    <property type="entry name" value="NAD(P)-binding Rossmann-like Domain"/>
    <property type="match status" value="1"/>
</dbReference>